<dbReference type="InterPro" id="IPR021495">
    <property type="entry name" value="CRR42-like"/>
</dbReference>
<sequence>MNETPQPMADFAVGDRVRLTTPPPYLKTADTMPMLRPPDLVQLGEEGTIVDRRPGGYWGVKFERGTFLIDSQYIEAMPTHLDNS</sequence>
<dbReference type="RefSeq" id="WP_377962491.1">
    <property type="nucleotide sequence ID" value="NZ_JBHZOL010000031.1"/>
</dbReference>
<dbReference type="EMBL" id="JBHZOL010000031">
    <property type="protein sequence ID" value="MFE4105615.1"/>
    <property type="molecule type" value="Genomic_DNA"/>
</dbReference>
<name>A0ABW6ID50_9CYAN</name>
<protein>
    <submittedName>
        <fullName evidence="1">Regulatory protein SipA</fullName>
    </submittedName>
</protein>
<keyword evidence="2" id="KW-1185">Reference proteome</keyword>
<proteinExistence type="predicted"/>
<dbReference type="Pfam" id="PF11347">
    <property type="entry name" value="CRR42-like"/>
    <property type="match status" value="1"/>
</dbReference>
<reference evidence="1 2" key="1">
    <citation type="submission" date="2024-10" db="EMBL/GenBank/DDBJ databases">
        <authorList>
            <person name="Ratan Roy A."/>
            <person name="Morales Sandoval P.H."/>
            <person name="De Los Santos Villalobos S."/>
            <person name="Chakraborty S."/>
            <person name="Mukherjee J."/>
        </authorList>
    </citation>
    <scope>NUCLEOTIDE SEQUENCE [LARGE SCALE GENOMIC DNA]</scope>
    <source>
        <strain evidence="1 2">S1</strain>
    </source>
</reference>
<dbReference type="Proteomes" id="UP001600165">
    <property type="component" value="Unassembled WGS sequence"/>
</dbReference>
<dbReference type="NCBIfam" id="NF045913">
    <property type="entry name" value="RegSipA"/>
    <property type="match status" value="1"/>
</dbReference>
<dbReference type="PANTHER" id="PTHR36799:SF2">
    <property type="entry name" value="PROTEIN CHLORORESPIRATORY REDUCTION 42, CHLOROPLASTIC"/>
    <property type="match status" value="1"/>
</dbReference>
<evidence type="ECO:0000313" key="2">
    <source>
        <dbReference type="Proteomes" id="UP001600165"/>
    </source>
</evidence>
<dbReference type="PANTHER" id="PTHR36799">
    <property type="match status" value="1"/>
</dbReference>
<gene>
    <name evidence="1" type="primary">sipA</name>
    <name evidence="1" type="ORF">ACFVKH_04955</name>
</gene>
<accession>A0ABW6ID50</accession>
<organism evidence="1 2">
    <name type="scientific">Almyronema epifaneia S1</name>
    <dbReference type="NCBI Taxonomy" id="2991925"/>
    <lineage>
        <taxon>Bacteria</taxon>
        <taxon>Bacillati</taxon>
        <taxon>Cyanobacteriota</taxon>
        <taxon>Cyanophyceae</taxon>
        <taxon>Nodosilineales</taxon>
        <taxon>Nodosilineaceae</taxon>
        <taxon>Almyronema</taxon>
        <taxon>Almyronema epifaneia</taxon>
    </lineage>
</organism>
<comment type="caution">
    <text evidence="1">The sequence shown here is derived from an EMBL/GenBank/DDBJ whole genome shotgun (WGS) entry which is preliminary data.</text>
</comment>
<evidence type="ECO:0000313" key="1">
    <source>
        <dbReference type="EMBL" id="MFE4105615.1"/>
    </source>
</evidence>